<dbReference type="Proteomes" id="UP000015453">
    <property type="component" value="Unassembled WGS sequence"/>
</dbReference>
<organism evidence="3 4">
    <name type="scientific">Genlisea aurea</name>
    <dbReference type="NCBI Taxonomy" id="192259"/>
    <lineage>
        <taxon>Eukaryota</taxon>
        <taxon>Viridiplantae</taxon>
        <taxon>Streptophyta</taxon>
        <taxon>Embryophyta</taxon>
        <taxon>Tracheophyta</taxon>
        <taxon>Spermatophyta</taxon>
        <taxon>Magnoliopsida</taxon>
        <taxon>eudicotyledons</taxon>
        <taxon>Gunneridae</taxon>
        <taxon>Pentapetalae</taxon>
        <taxon>asterids</taxon>
        <taxon>lamiids</taxon>
        <taxon>Lamiales</taxon>
        <taxon>Lentibulariaceae</taxon>
        <taxon>Genlisea</taxon>
    </lineage>
</organism>
<dbReference type="InterPro" id="IPR011990">
    <property type="entry name" value="TPR-like_helical_dom_sf"/>
</dbReference>
<feature type="repeat" description="PPR" evidence="2">
    <location>
        <begin position="252"/>
        <end position="286"/>
    </location>
</feature>
<proteinExistence type="predicted"/>
<keyword evidence="1" id="KW-0677">Repeat</keyword>
<evidence type="ECO:0000313" key="4">
    <source>
        <dbReference type="Proteomes" id="UP000015453"/>
    </source>
</evidence>
<dbReference type="PANTHER" id="PTHR47926:SF440">
    <property type="entry name" value="REPEAT-CONTAINING PROTEIN, PUTATIVE-RELATED"/>
    <property type="match status" value="1"/>
</dbReference>
<gene>
    <name evidence="3" type="ORF">M569_03376</name>
</gene>
<dbReference type="InterPro" id="IPR046960">
    <property type="entry name" value="PPR_At4g14850-like_plant"/>
</dbReference>
<feature type="repeat" description="PPR" evidence="2">
    <location>
        <begin position="49"/>
        <end position="83"/>
    </location>
</feature>
<evidence type="ECO:0008006" key="5">
    <source>
        <dbReference type="Google" id="ProtNLM"/>
    </source>
</evidence>
<keyword evidence="4" id="KW-1185">Reference proteome</keyword>
<feature type="repeat" description="PPR" evidence="2">
    <location>
        <begin position="355"/>
        <end position="385"/>
    </location>
</feature>
<feature type="non-terminal residue" evidence="3">
    <location>
        <position position="1"/>
    </location>
</feature>
<dbReference type="GO" id="GO:0003723">
    <property type="term" value="F:RNA binding"/>
    <property type="evidence" value="ECO:0007669"/>
    <property type="project" value="InterPro"/>
</dbReference>
<feature type="repeat" description="PPR" evidence="2">
    <location>
        <begin position="150"/>
        <end position="184"/>
    </location>
</feature>
<dbReference type="PANTHER" id="PTHR47926">
    <property type="entry name" value="PENTATRICOPEPTIDE REPEAT-CONTAINING PROTEIN"/>
    <property type="match status" value="1"/>
</dbReference>
<accession>S8E6D4</accession>
<dbReference type="NCBIfam" id="TIGR00756">
    <property type="entry name" value="PPR"/>
    <property type="match status" value="7"/>
</dbReference>
<dbReference type="InterPro" id="IPR002885">
    <property type="entry name" value="PPR_rpt"/>
</dbReference>
<evidence type="ECO:0000256" key="2">
    <source>
        <dbReference type="PROSITE-ProRule" id="PRU00708"/>
    </source>
</evidence>
<dbReference type="FunFam" id="1.25.40.10:FF:000242">
    <property type="entry name" value="Pentatricopeptide repeat-containing protein"/>
    <property type="match status" value="1"/>
</dbReference>
<dbReference type="OrthoDB" id="185373at2759"/>
<evidence type="ECO:0000313" key="3">
    <source>
        <dbReference type="EMBL" id="EPS71383.1"/>
    </source>
</evidence>
<feature type="repeat" description="PPR" evidence="2">
    <location>
        <begin position="387"/>
        <end position="421"/>
    </location>
</feature>
<reference evidence="3 4" key="1">
    <citation type="journal article" date="2013" name="BMC Genomics">
        <title>The miniature genome of a carnivorous plant Genlisea aurea contains a low number of genes and short non-coding sequences.</title>
        <authorList>
            <person name="Leushkin E.V."/>
            <person name="Sutormin R.A."/>
            <person name="Nabieva E.R."/>
            <person name="Penin A.A."/>
            <person name="Kondrashov A.S."/>
            <person name="Logacheva M.D."/>
        </authorList>
    </citation>
    <scope>NUCLEOTIDE SEQUENCE [LARGE SCALE GENOMIC DNA]</scope>
</reference>
<dbReference type="FunFam" id="1.25.40.10:FF:000344">
    <property type="entry name" value="Pentatricopeptide repeat-containing protein"/>
    <property type="match status" value="1"/>
</dbReference>
<dbReference type="FunFam" id="1.25.40.10:FF:000348">
    <property type="entry name" value="Pentatricopeptide repeat-containing protein chloroplastic"/>
    <property type="match status" value="1"/>
</dbReference>
<sequence>TVRELHGHFIRTNRHKNPNAMSQVIESYARSPPSIDKARFAFSEIEAPTLALCNHMIRGLSRSDTPADALHVFDKMCVTGLRIDNITLIFITKACGRVTDVSFGRRVHTRVLKLGFGSYLYVCNALIHMYGCCADFRSSRRIFDEMDEKDLVSWNSMICAYSHCERYEDVLAVFQMMRAAENTKPDAVTMVKVIFACSFLGESELIDRFVEYIDDNSIEMDVYLGNTLIDVFGNRGRLEMARGFFDRITEKNSVSWNAMLIAYAKSGDFVRARKVFDEMPCRDVVSWTSMITGFVQANRPDDAIAVFLEMTTGSSEVGPDRVTLTAVLSACARTGRLDVGKTVHDTVRRTIANPDVYVLNALIDMYCKCGSVGEAMAVFRGTEAKKDPVTWTCIISGLAVNGDPENAFRLFSRMSLLGVKPAHGTFVAVILACVHSGDVDRGLAFFRSMEKDHGLVPEMKHYGAVVDLMCRAGYLERAHDFIAGMPVDPDPALWTMLLGGCRLHGDLVLSGIAMEKLRGSEESKRVSGYVLSSNSYASAGKWDDATRMREEFREFEIKPSGWSCLQ</sequence>
<protein>
    <recommendedName>
        <fullName evidence="5">Pentacotripeptide-repeat region of PRORP domain-containing protein</fullName>
    </recommendedName>
</protein>
<name>S8E6D4_9LAMI</name>
<dbReference type="Gene3D" id="1.25.40.10">
    <property type="entry name" value="Tetratricopeptide repeat domain"/>
    <property type="match status" value="4"/>
</dbReference>
<dbReference type="AlphaFoldDB" id="S8E6D4"/>
<dbReference type="Pfam" id="PF13041">
    <property type="entry name" value="PPR_2"/>
    <property type="match status" value="2"/>
</dbReference>
<dbReference type="Pfam" id="PF01535">
    <property type="entry name" value="PPR"/>
    <property type="match status" value="4"/>
</dbReference>
<feature type="non-terminal residue" evidence="3">
    <location>
        <position position="566"/>
    </location>
</feature>
<comment type="caution">
    <text evidence="3">The sequence shown here is derived from an EMBL/GenBank/DDBJ whole genome shotgun (WGS) entry which is preliminary data.</text>
</comment>
<dbReference type="GO" id="GO:0009451">
    <property type="term" value="P:RNA modification"/>
    <property type="evidence" value="ECO:0007669"/>
    <property type="project" value="InterPro"/>
</dbReference>
<dbReference type="Pfam" id="PF12854">
    <property type="entry name" value="PPR_1"/>
    <property type="match status" value="1"/>
</dbReference>
<evidence type="ECO:0000256" key="1">
    <source>
        <dbReference type="ARBA" id="ARBA00022737"/>
    </source>
</evidence>
<dbReference type="EMBL" id="AUSU01001278">
    <property type="protein sequence ID" value="EPS71383.1"/>
    <property type="molecule type" value="Genomic_DNA"/>
</dbReference>
<dbReference type="PROSITE" id="PS51375">
    <property type="entry name" value="PPR"/>
    <property type="match status" value="5"/>
</dbReference>